<keyword evidence="7 10" id="KW-0808">Transferase</keyword>
<dbReference type="SUPFAM" id="SSF56235">
    <property type="entry name" value="N-terminal nucleophile aminohydrolases (Ntn hydrolases)"/>
    <property type="match status" value="1"/>
</dbReference>
<evidence type="ECO:0000259" key="11">
    <source>
        <dbReference type="PROSITE" id="PS51278"/>
    </source>
</evidence>
<evidence type="ECO:0000256" key="9">
    <source>
        <dbReference type="ARBA" id="ARBA00022962"/>
    </source>
</evidence>
<comment type="catalytic activity">
    <reaction evidence="1 10">
        <text>D-fructose 6-phosphate + L-glutamine = D-glucosamine 6-phosphate + L-glutamate</text>
        <dbReference type="Rhea" id="RHEA:13237"/>
        <dbReference type="ChEBI" id="CHEBI:29985"/>
        <dbReference type="ChEBI" id="CHEBI:58359"/>
        <dbReference type="ChEBI" id="CHEBI:58725"/>
        <dbReference type="ChEBI" id="CHEBI:61527"/>
        <dbReference type="EC" id="2.6.1.16"/>
    </reaction>
</comment>
<evidence type="ECO:0000256" key="1">
    <source>
        <dbReference type="ARBA" id="ARBA00001031"/>
    </source>
</evidence>
<reference evidence="13 14" key="1">
    <citation type="submission" date="2018-07" db="EMBL/GenBank/DDBJ databases">
        <title>Genomic Encyclopedia of Type Strains, Phase IV (KMG-IV): sequencing the most valuable type-strain genomes for metagenomic binning, comparative biology and taxonomic classification.</title>
        <authorList>
            <person name="Goeker M."/>
        </authorList>
    </citation>
    <scope>NUCLEOTIDE SEQUENCE [LARGE SCALE GENOMIC DNA]</scope>
    <source>
        <strain evidence="13 14">DSM 21634</strain>
    </source>
</reference>
<dbReference type="AlphaFoldDB" id="A0A368XIK3"/>
<evidence type="ECO:0000256" key="7">
    <source>
        <dbReference type="ARBA" id="ARBA00022679"/>
    </source>
</evidence>
<proteinExistence type="inferred from homology"/>
<comment type="subunit">
    <text evidence="10">Homodimer.</text>
</comment>
<feature type="domain" description="Glutamine amidotransferase type-2" evidence="11">
    <location>
        <begin position="2"/>
        <end position="235"/>
    </location>
</feature>
<keyword evidence="5 10" id="KW-0963">Cytoplasm</keyword>
<dbReference type="GO" id="GO:0046349">
    <property type="term" value="P:amino sugar biosynthetic process"/>
    <property type="evidence" value="ECO:0007669"/>
    <property type="project" value="UniProtKB-ARBA"/>
</dbReference>
<accession>A0A368XIK3</accession>
<dbReference type="InterPro" id="IPR029055">
    <property type="entry name" value="Ntn_hydrolases_N"/>
</dbReference>
<dbReference type="InterPro" id="IPR001347">
    <property type="entry name" value="SIS_dom"/>
</dbReference>
<dbReference type="CDD" id="cd00714">
    <property type="entry name" value="GFAT"/>
    <property type="match status" value="1"/>
</dbReference>
<dbReference type="OrthoDB" id="9761808at2"/>
<organism evidence="13 14">
    <name type="scientific">Pseudorhodoferax soli</name>
    <dbReference type="NCBI Taxonomy" id="545864"/>
    <lineage>
        <taxon>Bacteria</taxon>
        <taxon>Pseudomonadati</taxon>
        <taxon>Pseudomonadota</taxon>
        <taxon>Betaproteobacteria</taxon>
        <taxon>Burkholderiales</taxon>
        <taxon>Comamonadaceae</taxon>
    </lineage>
</organism>
<feature type="active site" description="Nucleophile; for GATase activity" evidence="10">
    <location>
        <position position="2"/>
    </location>
</feature>
<keyword evidence="14" id="KW-1185">Reference proteome</keyword>
<dbReference type="InterPro" id="IPR047084">
    <property type="entry name" value="GFAT_N"/>
</dbReference>
<evidence type="ECO:0000256" key="5">
    <source>
        <dbReference type="ARBA" id="ARBA00022490"/>
    </source>
</evidence>
<dbReference type="PANTHER" id="PTHR10937">
    <property type="entry name" value="GLUCOSAMINE--FRUCTOSE-6-PHOSPHATE AMINOTRANSFERASE, ISOMERIZING"/>
    <property type="match status" value="1"/>
</dbReference>
<protein>
    <recommendedName>
        <fullName evidence="4 10">Glutamine--fructose-6-phosphate aminotransferase [isomerizing]</fullName>
        <ecNumber evidence="3 10">2.6.1.16</ecNumber>
    </recommendedName>
    <alternativeName>
        <fullName evidence="10">D-fructose-6-phosphate amidotransferase</fullName>
    </alternativeName>
    <alternativeName>
        <fullName evidence="10">GFAT</fullName>
    </alternativeName>
    <alternativeName>
        <fullName evidence="10">Glucosamine-6-phosphate synthase</fullName>
    </alternativeName>
    <alternativeName>
        <fullName evidence="10">Hexosephosphate aminotransferase</fullName>
    </alternativeName>
    <alternativeName>
        <fullName evidence="10">L-glutamine--D-fructose-6-phosphate amidotransferase</fullName>
    </alternativeName>
</protein>
<dbReference type="GO" id="GO:0005829">
    <property type="term" value="C:cytosol"/>
    <property type="evidence" value="ECO:0007669"/>
    <property type="project" value="TreeGrafter"/>
</dbReference>
<evidence type="ECO:0000256" key="6">
    <source>
        <dbReference type="ARBA" id="ARBA00022576"/>
    </source>
</evidence>
<dbReference type="FunFam" id="3.40.50.10490:FF:000002">
    <property type="entry name" value="Glutamine--fructose-6-phosphate aminotransferase [isomerizing]"/>
    <property type="match status" value="1"/>
</dbReference>
<keyword evidence="6 10" id="KW-0032">Aminotransferase</keyword>
<dbReference type="HAMAP" id="MF_00164">
    <property type="entry name" value="GlmS"/>
    <property type="match status" value="1"/>
</dbReference>
<evidence type="ECO:0000259" key="12">
    <source>
        <dbReference type="PROSITE" id="PS51464"/>
    </source>
</evidence>
<dbReference type="NCBIfam" id="NF001484">
    <property type="entry name" value="PRK00331.1"/>
    <property type="match status" value="1"/>
</dbReference>
<evidence type="ECO:0000256" key="2">
    <source>
        <dbReference type="ARBA" id="ARBA00004496"/>
    </source>
</evidence>
<evidence type="ECO:0000313" key="14">
    <source>
        <dbReference type="Proteomes" id="UP000252884"/>
    </source>
</evidence>
<feature type="initiator methionine" description="Removed" evidence="10">
    <location>
        <position position="1"/>
    </location>
</feature>
<dbReference type="FunFam" id="3.40.50.10490:FF:000001">
    <property type="entry name" value="Glutamine--fructose-6-phosphate aminotransferase [isomerizing]"/>
    <property type="match status" value="1"/>
</dbReference>
<dbReference type="RefSeq" id="WP_114470940.1">
    <property type="nucleotide sequence ID" value="NZ_QPJK01000009.1"/>
</dbReference>
<dbReference type="Pfam" id="PF01380">
    <property type="entry name" value="SIS"/>
    <property type="match status" value="2"/>
</dbReference>
<comment type="subcellular location">
    <subcellularLocation>
        <location evidence="2 10">Cytoplasm</location>
    </subcellularLocation>
</comment>
<feature type="active site" description="For Fru-6P isomerization activity" evidence="10">
    <location>
        <position position="628"/>
    </location>
</feature>
<dbReference type="SUPFAM" id="SSF53697">
    <property type="entry name" value="SIS domain"/>
    <property type="match status" value="1"/>
</dbReference>
<dbReference type="PROSITE" id="PS51464">
    <property type="entry name" value="SIS"/>
    <property type="match status" value="2"/>
</dbReference>
<dbReference type="EMBL" id="QPJK01000009">
    <property type="protein sequence ID" value="RCW67429.1"/>
    <property type="molecule type" value="Genomic_DNA"/>
</dbReference>
<dbReference type="PROSITE" id="PS51278">
    <property type="entry name" value="GATASE_TYPE_2"/>
    <property type="match status" value="1"/>
</dbReference>
<dbReference type="Proteomes" id="UP000252884">
    <property type="component" value="Unassembled WGS sequence"/>
</dbReference>
<gene>
    <name evidence="10" type="primary">glmS</name>
    <name evidence="13" type="ORF">DES41_109152</name>
</gene>
<evidence type="ECO:0000256" key="10">
    <source>
        <dbReference type="HAMAP-Rule" id="MF_00164"/>
    </source>
</evidence>
<dbReference type="InterPro" id="IPR046348">
    <property type="entry name" value="SIS_dom_sf"/>
</dbReference>
<dbReference type="CDD" id="cd05008">
    <property type="entry name" value="SIS_GlmS_GlmD_1"/>
    <property type="match status" value="1"/>
</dbReference>
<dbReference type="GO" id="GO:0005975">
    <property type="term" value="P:carbohydrate metabolic process"/>
    <property type="evidence" value="ECO:0007669"/>
    <property type="project" value="UniProtKB-UniRule"/>
</dbReference>
<dbReference type="GO" id="GO:0006487">
    <property type="term" value="P:protein N-linked glycosylation"/>
    <property type="evidence" value="ECO:0007669"/>
    <property type="project" value="TreeGrafter"/>
</dbReference>
<dbReference type="GO" id="GO:0097367">
    <property type="term" value="F:carbohydrate derivative binding"/>
    <property type="evidence" value="ECO:0007669"/>
    <property type="project" value="InterPro"/>
</dbReference>
<dbReference type="Pfam" id="PF13522">
    <property type="entry name" value="GATase_6"/>
    <property type="match status" value="1"/>
</dbReference>
<dbReference type="InterPro" id="IPR005855">
    <property type="entry name" value="GFAT"/>
</dbReference>
<dbReference type="GO" id="GO:0006047">
    <property type="term" value="P:UDP-N-acetylglucosamine metabolic process"/>
    <property type="evidence" value="ECO:0007669"/>
    <property type="project" value="TreeGrafter"/>
</dbReference>
<dbReference type="Gene3D" id="3.60.20.10">
    <property type="entry name" value="Glutamine Phosphoribosylpyrophosphate, subunit 1, domain 1"/>
    <property type="match status" value="1"/>
</dbReference>
<dbReference type="InterPro" id="IPR035466">
    <property type="entry name" value="GlmS/AgaS_SIS"/>
</dbReference>
<evidence type="ECO:0000256" key="4">
    <source>
        <dbReference type="ARBA" id="ARBA00016090"/>
    </source>
</evidence>
<comment type="function">
    <text evidence="10">Catalyzes the first step in hexosamine metabolism, converting fructose-6P into glucosamine-6P using glutamine as a nitrogen source.</text>
</comment>
<keyword evidence="8" id="KW-0677">Repeat</keyword>
<feature type="domain" description="SIS" evidence="12">
    <location>
        <begin position="309"/>
        <end position="449"/>
    </location>
</feature>
<feature type="domain" description="SIS" evidence="12">
    <location>
        <begin position="482"/>
        <end position="623"/>
    </location>
</feature>
<sequence length="633" mass="68227">MCGIVGAVSKRNIVPILVQGLQRLEYRGYDSCGVAIHAASLGPAEGGGLQRARSTARVAELMAQVQAEHIEGGTGIAHTRWATHGAPAVHNAHPHFSHGPGAEAAERPGRIALVHNGIIENHDELRAALKAKGYAFHSQTDTEVIAHLVDSLYDGDVFEAVKAAVRQLRGAYAIAVFAKDEPHRVVGARAGSPLILGVGKDGGEHFLASDAMALAGVTDQIVYLAEGDVVDLQLGKYWIIDKAHKSVTRPVKTVQAHSGAAELGPYRHYMQKEIFEQPRAIADTLEGLVGIAPELFDGQPDEEGVSASAHRVFQQIDRVLILACGTSYYSGCTAKYWLEGIAKIPTQVEIASEYRYRESVPDPRTLVVTISQSGETADTLAALRHAQSLGMEHTLTVCNVATSAMVRECKLAYITRAGVEVGVASTKAFTTQLAGLFLLTLALAQAKGLLTEEAEQRHLKAMRHLPVALQSVLALEPQIITWSEDFAKMENALFLGRGLHYPVALEGALKLKEITYIHAEAYAAGELKHGPLALVTSTMPVVTVAPNDQLLEKLKSNMQEVRARGGVLYVLADGDTRIESEEGIHVIRMPEHYGELSPLLHVVPLQLLAYHTACARGTDVDKPRNLAKSVTVE</sequence>
<name>A0A368XIK3_9BURK</name>
<dbReference type="InterPro" id="IPR017932">
    <property type="entry name" value="GATase_2_dom"/>
</dbReference>
<dbReference type="Gene3D" id="3.40.50.10490">
    <property type="entry name" value="Glucose-6-phosphate isomerase like protein, domain 1"/>
    <property type="match status" value="2"/>
</dbReference>
<dbReference type="PANTHER" id="PTHR10937:SF0">
    <property type="entry name" value="GLUTAMINE--FRUCTOSE-6-PHOSPHATE TRANSAMINASE (ISOMERIZING)"/>
    <property type="match status" value="1"/>
</dbReference>
<dbReference type="GO" id="GO:0004360">
    <property type="term" value="F:glutamine-fructose-6-phosphate transaminase (isomerizing) activity"/>
    <property type="evidence" value="ECO:0007669"/>
    <property type="project" value="UniProtKB-UniRule"/>
</dbReference>
<evidence type="ECO:0000256" key="3">
    <source>
        <dbReference type="ARBA" id="ARBA00012916"/>
    </source>
</evidence>
<keyword evidence="9" id="KW-0315">Glutamine amidotransferase</keyword>
<evidence type="ECO:0000256" key="8">
    <source>
        <dbReference type="ARBA" id="ARBA00022737"/>
    </source>
</evidence>
<comment type="caution">
    <text evidence="13">The sequence shown here is derived from an EMBL/GenBank/DDBJ whole genome shotgun (WGS) entry which is preliminary data.</text>
</comment>
<dbReference type="InterPro" id="IPR035490">
    <property type="entry name" value="GlmS/FrlB_SIS"/>
</dbReference>
<dbReference type="FunFam" id="3.60.20.10:FF:000006">
    <property type="entry name" value="Glutamine--fructose-6-phosphate aminotransferase [isomerizing]"/>
    <property type="match status" value="1"/>
</dbReference>
<evidence type="ECO:0000313" key="13">
    <source>
        <dbReference type="EMBL" id="RCW67429.1"/>
    </source>
</evidence>
<dbReference type="GO" id="GO:0006002">
    <property type="term" value="P:fructose 6-phosphate metabolic process"/>
    <property type="evidence" value="ECO:0007669"/>
    <property type="project" value="TreeGrafter"/>
</dbReference>
<dbReference type="NCBIfam" id="TIGR01135">
    <property type="entry name" value="glmS"/>
    <property type="match status" value="1"/>
</dbReference>
<dbReference type="EC" id="2.6.1.16" evidence="3 10"/>
<dbReference type="CDD" id="cd05009">
    <property type="entry name" value="SIS_GlmS_GlmD_2"/>
    <property type="match status" value="1"/>
</dbReference>